<protein>
    <submittedName>
        <fullName evidence="2">Phytochrome E</fullName>
    </submittedName>
</protein>
<proteinExistence type="predicted"/>
<feature type="non-terminal residue" evidence="2">
    <location>
        <position position="1"/>
    </location>
</feature>
<gene>
    <name evidence="2" type="ORF">KUDE01_004843</name>
</gene>
<dbReference type="AlphaFoldDB" id="A0AAD9FD81"/>
<organism evidence="2 3">
    <name type="scientific">Dissostichus eleginoides</name>
    <name type="common">Patagonian toothfish</name>
    <name type="synonym">Dissostichus amissus</name>
    <dbReference type="NCBI Taxonomy" id="100907"/>
    <lineage>
        <taxon>Eukaryota</taxon>
        <taxon>Metazoa</taxon>
        <taxon>Chordata</taxon>
        <taxon>Craniata</taxon>
        <taxon>Vertebrata</taxon>
        <taxon>Euteleostomi</taxon>
        <taxon>Actinopterygii</taxon>
        <taxon>Neopterygii</taxon>
        <taxon>Teleostei</taxon>
        <taxon>Neoteleostei</taxon>
        <taxon>Acanthomorphata</taxon>
        <taxon>Eupercaria</taxon>
        <taxon>Perciformes</taxon>
        <taxon>Notothenioidei</taxon>
        <taxon>Nototheniidae</taxon>
        <taxon>Dissostichus</taxon>
    </lineage>
</organism>
<feature type="compositionally biased region" description="Basic and acidic residues" evidence="1">
    <location>
        <begin position="107"/>
        <end position="116"/>
    </location>
</feature>
<dbReference type="Proteomes" id="UP001228049">
    <property type="component" value="Unassembled WGS sequence"/>
</dbReference>
<accession>A0AAD9FD81</accession>
<keyword evidence="3" id="KW-1185">Reference proteome</keyword>
<reference evidence="2" key="1">
    <citation type="submission" date="2023-04" db="EMBL/GenBank/DDBJ databases">
        <title>Chromosome-level genome of Chaenocephalus aceratus.</title>
        <authorList>
            <person name="Park H."/>
        </authorList>
    </citation>
    <scope>NUCLEOTIDE SEQUENCE</scope>
    <source>
        <strain evidence="2">DE</strain>
        <tissue evidence="2">Muscle</tissue>
    </source>
</reference>
<name>A0AAD9FD81_DISEL</name>
<evidence type="ECO:0000313" key="2">
    <source>
        <dbReference type="EMBL" id="KAK1901878.1"/>
    </source>
</evidence>
<evidence type="ECO:0000313" key="3">
    <source>
        <dbReference type="Proteomes" id="UP001228049"/>
    </source>
</evidence>
<sequence length="140" mass="15238">RIPNSTLLFPRRPDLEDASCHLPAAAATHQLFKNQTPAFCTSHRPPETPCFHRASRGLSIVSMGPGSVWRHVGVWLIGLTVQCLTDSHSPNCSLVSPAVTGISQTTERARASEEGSLKQAEWGGAERNTIKTQGKRLLDQ</sequence>
<comment type="caution">
    <text evidence="2">The sequence shown here is derived from an EMBL/GenBank/DDBJ whole genome shotgun (WGS) entry which is preliminary data.</text>
</comment>
<feature type="non-terminal residue" evidence="2">
    <location>
        <position position="140"/>
    </location>
</feature>
<dbReference type="EMBL" id="JASDAP010000006">
    <property type="protein sequence ID" value="KAK1901878.1"/>
    <property type="molecule type" value="Genomic_DNA"/>
</dbReference>
<feature type="region of interest" description="Disordered" evidence="1">
    <location>
        <begin position="105"/>
        <end position="140"/>
    </location>
</feature>
<evidence type="ECO:0000256" key="1">
    <source>
        <dbReference type="SAM" id="MobiDB-lite"/>
    </source>
</evidence>